<keyword evidence="7" id="KW-0067">ATP-binding</keyword>
<dbReference type="EC" id="2.7.6.3" evidence="3"/>
<reference evidence="10 11" key="1">
    <citation type="submission" date="2015-01" db="EMBL/GenBank/DDBJ databases">
        <title>Draft genome of the acidophilic iron oxidizer Ferrimicrobium acidiphilum strain T23.</title>
        <authorList>
            <person name="Poehlein A."/>
            <person name="Eisen S."/>
            <person name="Schloemann M."/>
            <person name="Johnson B.D."/>
            <person name="Daniel R."/>
            <person name="Muehling M."/>
        </authorList>
    </citation>
    <scope>NUCLEOTIDE SEQUENCE [LARGE SCALE GENOMIC DNA]</scope>
    <source>
        <strain evidence="10 11">T23</strain>
    </source>
</reference>
<dbReference type="GO" id="GO:0016301">
    <property type="term" value="F:kinase activity"/>
    <property type="evidence" value="ECO:0007669"/>
    <property type="project" value="UniProtKB-KW"/>
</dbReference>
<organism evidence="10 11">
    <name type="scientific">Ferrimicrobium acidiphilum DSM 19497</name>
    <dbReference type="NCBI Taxonomy" id="1121877"/>
    <lineage>
        <taxon>Bacteria</taxon>
        <taxon>Bacillati</taxon>
        <taxon>Actinomycetota</taxon>
        <taxon>Acidimicrobiia</taxon>
        <taxon>Acidimicrobiales</taxon>
        <taxon>Acidimicrobiaceae</taxon>
        <taxon>Ferrimicrobium</taxon>
    </lineage>
</organism>
<comment type="catalytic activity">
    <reaction evidence="1">
        <text>6-hydroxymethyl-7,8-dihydropterin + ATP = (7,8-dihydropterin-6-yl)methyl diphosphate + AMP + H(+)</text>
        <dbReference type="Rhea" id="RHEA:11412"/>
        <dbReference type="ChEBI" id="CHEBI:15378"/>
        <dbReference type="ChEBI" id="CHEBI:30616"/>
        <dbReference type="ChEBI" id="CHEBI:44841"/>
        <dbReference type="ChEBI" id="CHEBI:72950"/>
        <dbReference type="ChEBI" id="CHEBI:456215"/>
        <dbReference type="EC" id="2.7.6.3"/>
    </reaction>
</comment>
<evidence type="ECO:0000256" key="5">
    <source>
        <dbReference type="ARBA" id="ARBA00022741"/>
    </source>
</evidence>
<dbReference type="SUPFAM" id="SSF55083">
    <property type="entry name" value="6-hydroxymethyl-7,8-dihydropterin pyrophosphokinase, HPPK"/>
    <property type="match status" value="1"/>
</dbReference>
<evidence type="ECO:0000259" key="9">
    <source>
        <dbReference type="PROSITE" id="PS00794"/>
    </source>
</evidence>
<feature type="domain" description="7,8-dihydro-6-hydroxymethylpterin-pyrophosphokinase" evidence="9">
    <location>
        <begin position="83"/>
        <end position="94"/>
    </location>
</feature>
<evidence type="ECO:0000256" key="4">
    <source>
        <dbReference type="ARBA" id="ARBA00022679"/>
    </source>
</evidence>
<keyword evidence="5" id="KW-0547">Nucleotide-binding</keyword>
<dbReference type="InterPro" id="IPR000550">
    <property type="entry name" value="Hppk"/>
</dbReference>
<dbReference type="STRING" id="1121877.FEAC_13100"/>
<sequence>MKVYLGLGANLVEPQRQMEGALELLGGEQLVSSLYRTVPVGGPPNQPDYLNAVMAFQWHRSPFALLALIHRIEAAYGRERQVRFGPRTLDIDILAISGLSIKSTELTLPHPRVAERAFVLVPLAEVDVDLAMKFGYVGGYPDEVVKVADFDTVGSRWV</sequence>
<dbReference type="GO" id="GO:0046656">
    <property type="term" value="P:folic acid biosynthetic process"/>
    <property type="evidence" value="ECO:0007669"/>
    <property type="project" value="UniProtKB-KW"/>
</dbReference>
<evidence type="ECO:0000256" key="1">
    <source>
        <dbReference type="ARBA" id="ARBA00000198"/>
    </source>
</evidence>
<evidence type="ECO:0000256" key="6">
    <source>
        <dbReference type="ARBA" id="ARBA00022777"/>
    </source>
</evidence>
<dbReference type="AlphaFoldDB" id="A0A0D8FVK4"/>
<evidence type="ECO:0000256" key="7">
    <source>
        <dbReference type="ARBA" id="ARBA00022840"/>
    </source>
</evidence>
<dbReference type="PANTHER" id="PTHR43071:SF1">
    <property type="entry name" value="2-AMINO-4-HYDROXY-6-HYDROXYMETHYLDIHYDROPTERIDINE PYROPHOSPHOKINASE"/>
    <property type="match status" value="1"/>
</dbReference>
<dbReference type="EMBL" id="JXUW01000009">
    <property type="protein sequence ID" value="KJE76984.1"/>
    <property type="molecule type" value="Genomic_DNA"/>
</dbReference>
<dbReference type="OrthoDB" id="9808041at2"/>
<keyword evidence="11" id="KW-1185">Reference proteome</keyword>
<evidence type="ECO:0000256" key="3">
    <source>
        <dbReference type="ARBA" id="ARBA00013253"/>
    </source>
</evidence>
<dbReference type="InterPro" id="IPR035907">
    <property type="entry name" value="Hppk_sf"/>
</dbReference>
<dbReference type="NCBIfam" id="TIGR01498">
    <property type="entry name" value="folK"/>
    <property type="match status" value="1"/>
</dbReference>
<keyword evidence="4 10" id="KW-0808">Transferase</keyword>
<proteinExistence type="predicted"/>
<accession>A0A0D8FVK4</accession>
<dbReference type="PATRIC" id="fig|1121877.4.peg.1436"/>
<dbReference type="RefSeq" id="WP_052565820.1">
    <property type="nucleotide sequence ID" value="NZ_JQKF01000035.1"/>
</dbReference>
<evidence type="ECO:0000256" key="8">
    <source>
        <dbReference type="ARBA" id="ARBA00022909"/>
    </source>
</evidence>
<dbReference type="GO" id="GO:0003848">
    <property type="term" value="F:2-amino-4-hydroxy-6-hydroxymethyldihydropteridine diphosphokinase activity"/>
    <property type="evidence" value="ECO:0007669"/>
    <property type="project" value="UniProtKB-EC"/>
</dbReference>
<dbReference type="UniPathway" id="UPA00077">
    <property type="reaction ID" value="UER00155"/>
</dbReference>
<dbReference type="PROSITE" id="PS00794">
    <property type="entry name" value="HPPK"/>
    <property type="match status" value="1"/>
</dbReference>
<dbReference type="GO" id="GO:0005524">
    <property type="term" value="F:ATP binding"/>
    <property type="evidence" value="ECO:0007669"/>
    <property type="project" value="UniProtKB-KW"/>
</dbReference>
<evidence type="ECO:0000256" key="2">
    <source>
        <dbReference type="ARBA" id="ARBA00005051"/>
    </source>
</evidence>
<comment type="caution">
    <text evidence="10">The sequence shown here is derived from an EMBL/GenBank/DDBJ whole genome shotgun (WGS) entry which is preliminary data.</text>
</comment>
<dbReference type="Pfam" id="PF01288">
    <property type="entry name" value="HPPK"/>
    <property type="match status" value="1"/>
</dbReference>
<dbReference type="GeneID" id="78372526"/>
<dbReference type="eggNOG" id="COG0801">
    <property type="taxonomic scope" value="Bacteria"/>
</dbReference>
<dbReference type="GO" id="GO:0046654">
    <property type="term" value="P:tetrahydrofolate biosynthetic process"/>
    <property type="evidence" value="ECO:0007669"/>
    <property type="project" value="UniProtKB-UniPathway"/>
</dbReference>
<keyword evidence="6 10" id="KW-0418">Kinase</keyword>
<comment type="pathway">
    <text evidence="2">Cofactor biosynthesis; tetrahydrofolate biosynthesis; 2-amino-4-hydroxy-6-hydroxymethyl-7,8-dihydropteridine diphosphate from 7,8-dihydroneopterin triphosphate: step 4/4.</text>
</comment>
<evidence type="ECO:0000313" key="11">
    <source>
        <dbReference type="Proteomes" id="UP000032336"/>
    </source>
</evidence>
<protein>
    <recommendedName>
        <fullName evidence="3">2-amino-4-hydroxy-6-hydroxymethyldihydropteridine diphosphokinase</fullName>
        <ecNumber evidence="3">2.7.6.3</ecNumber>
    </recommendedName>
</protein>
<evidence type="ECO:0000313" key="10">
    <source>
        <dbReference type="EMBL" id="KJE76984.1"/>
    </source>
</evidence>
<keyword evidence="8" id="KW-0289">Folate biosynthesis</keyword>
<name>A0A0D8FVK4_9ACTN</name>
<dbReference type="Gene3D" id="3.30.70.560">
    <property type="entry name" value="7,8-Dihydro-6-hydroxymethylpterin-pyrophosphokinase HPPK"/>
    <property type="match status" value="1"/>
</dbReference>
<dbReference type="PANTHER" id="PTHR43071">
    <property type="entry name" value="2-AMINO-4-HYDROXY-6-HYDROXYMETHYLDIHYDROPTERIDINE PYROPHOSPHOKINASE"/>
    <property type="match status" value="1"/>
</dbReference>
<dbReference type="Proteomes" id="UP000032336">
    <property type="component" value="Unassembled WGS sequence"/>
</dbReference>
<gene>
    <name evidence="10" type="primary">folK</name>
    <name evidence="10" type="ORF">FEAC_13100</name>
</gene>
<dbReference type="CDD" id="cd00483">
    <property type="entry name" value="HPPK"/>
    <property type="match status" value="1"/>
</dbReference>